<dbReference type="Pfam" id="PF12883">
    <property type="entry name" value="DUF3828"/>
    <property type="match status" value="1"/>
</dbReference>
<name>A0A0D0G1B0_9SPHI</name>
<sequence>MINSSIKNKFIRMKTKILLAVAAIVILSGCNNSKSKSAAKTVDAFYKNYTGPFEAADKTLLSAELTALINKAIVLENESAAELKAANSTDKPAMIEGDIFTSLYESYTSYKVGRVKTDGNQATVRVEFTNNREGNIVWTDEVNLVKENEVWKIDNVRYRMKNAPNDNLKEILAVFLAPASVKIVN</sequence>
<evidence type="ECO:0000256" key="1">
    <source>
        <dbReference type="SAM" id="SignalP"/>
    </source>
</evidence>
<feature type="chain" id="PRO_5002222243" description="DUF3828 domain-containing protein" evidence="1">
    <location>
        <begin position="34"/>
        <end position="185"/>
    </location>
</feature>
<accession>A0A0D0G1B0</accession>
<evidence type="ECO:0000259" key="2">
    <source>
        <dbReference type="Pfam" id="PF12883"/>
    </source>
</evidence>
<reference evidence="3 4" key="1">
    <citation type="submission" date="2015-01" db="EMBL/GenBank/DDBJ databases">
        <title>Draft genome sequence of Pedobacter sp. NL19 isolated from sludge of an effluent treatment pond in an abandoned uranium mine.</title>
        <authorList>
            <person name="Santos T."/>
            <person name="Caetano T."/>
            <person name="Covas C."/>
            <person name="Cruz A."/>
            <person name="Mendo S."/>
        </authorList>
    </citation>
    <scope>NUCLEOTIDE SEQUENCE [LARGE SCALE GENOMIC DNA]</scope>
    <source>
        <strain evidence="3 4">NL19</strain>
    </source>
</reference>
<protein>
    <recommendedName>
        <fullName evidence="2">DUF3828 domain-containing protein</fullName>
    </recommendedName>
</protein>
<evidence type="ECO:0000313" key="4">
    <source>
        <dbReference type="Proteomes" id="UP000032049"/>
    </source>
</evidence>
<feature type="domain" description="DUF3828" evidence="2">
    <location>
        <begin position="39"/>
        <end position="160"/>
    </location>
</feature>
<dbReference type="AlphaFoldDB" id="A0A0D0G1B0"/>
<feature type="signal peptide" evidence="1">
    <location>
        <begin position="1"/>
        <end position="33"/>
    </location>
</feature>
<dbReference type="Gene3D" id="3.10.450.50">
    <property type="match status" value="1"/>
</dbReference>
<dbReference type="EMBL" id="JXRA01000010">
    <property type="protein sequence ID" value="KIO78584.1"/>
    <property type="molecule type" value="Genomic_DNA"/>
</dbReference>
<dbReference type="PROSITE" id="PS51257">
    <property type="entry name" value="PROKAR_LIPOPROTEIN"/>
    <property type="match status" value="1"/>
</dbReference>
<comment type="caution">
    <text evidence="3">The sequence shown here is derived from an EMBL/GenBank/DDBJ whole genome shotgun (WGS) entry which is preliminary data.</text>
</comment>
<gene>
    <name evidence="3" type="ORF">TH53_02820</name>
</gene>
<evidence type="ECO:0000313" key="3">
    <source>
        <dbReference type="EMBL" id="KIO78584.1"/>
    </source>
</evidence>
<proteinExistence type="predicted"/>
<organism evidence="3 4">
    <name type="scientific">Pedobacter lusitanus</name>
    <dbReference type="NCBI Taxonomy" id="1503925"/>
    <lineage>
        <taxon>Bacteria</taxon>
        <taxon>Pseudomonadati</taxon>
        <taxon>Bacteroidota</taxon>
        <taxon>Sphingobacteriia</taxon>
        <taxon>Sphingobacteriales</taxon>
        <taxon>Sphingobacteriaceae</taxon>
        <taxon>Pedobacter</taxon>
    </lineage>
</organism>
<dbReference type="InterPro" id="IPR024289">
    <property type="entry name" value="DUF3828"/>
</dbReference>
<keyword evidence="4" id="KW-1185">Reference proteome</keyword>
<dbReference type="Proteomes" id="UP000032049">
    <property type="component" value="Unassembled WGS sequence"/>
</dbReference>
<keyword evidence="1" id="KW-0732">Signal</keyword>